<name>A0ABV5BML3_9LEPT</name>
<dbReference type="InterPro" id="IPR036890">
    <property type="entry name" value="HATPase_C_sf"/>
</dbReference>
<dbReference type="PROSITE" id="PS50109">
    <property type="entry name" value="HIS_KIN"/>
    <property type="match status" value="1"/>
</dbReference>
<keyword evidence="11" id="KW-1185">Reference proteome</keyword>
<evidence type="ECO:0000256" key="5">
    <source>
        <dbReference type="ARBA" id="ARBA00022741"/>
    </source>
</evidence>
<gene>
    <name evidence="10" type="ORF">ACE5IX_07325</name>
</gene>
<keyword evidence="4 10" id="KW-0808">Transferase</keyword>
<dbReference type="InterPro" id="IPR003594">
    <property type="entry name" value="HATPase_dom"/>
</dbReference>
<dbReference type="InterPro" id="IPR011495">
    <property type="entry name" value="Sig_transdc_His_kin_sub2_dim/P"/>
</dbReference>
<dbReference type="PANTHER" id="PTHR41523">
    <property type="entry name" value="TWO-COMPONENT SYSTEM SENSOR PROTEIN"/>
    <property type="match status" value="1"/>
</dbReference>
<feature type="domain" description="Histidine kinase" evidence="8">
    <location>
        <begin position="360"/>
        <end position="551"/>
    </location>
</feature>
<evidence type="ECO:0000256" key="3">
    <source>
        <dbReference type="ARBA" id="ARBA00022553"/>
    </source>
</evidence>
<comment type="catalytic activity">
    <reaction evidence="1">
        <text>ATP + protein L-histidine = ADP + protein N-phospho-L-histidine.</text>
        <dbReference type="EC" id="2.7.13.3"/>
    </reaction>
</comment>
<dbReference type="Gene3D" id="3.30.450.20">
    <property type="entry name" value="PAS domain"/>
    <property type="match status" value="2"/>
</dbReference>
<dbReference type="SUPFAM" id="SSF55874">
    <property type="entry name" value="ATPase domain of HSP90 chaperone/DNA topoisomerase II/histidine kinase"/>
    <property type="match status" value="1"/>
</dbReference>
<dbReference type="InterPro" id="IPR005467">
    <property type="entry name" value="His_kinase_dom"/>
</dbReference>
<dbReference type="NCBIfam" id="TIGR00229">
    <property type="entry name" value="sensory_box"/>
    <property type="match status" value="2"/>
</dbReference>
<organism evidence="10 11">
    <name type="scientific">Leptospira wolffii</name>
    <dbReference type="NCBI Taxonomy" id="409998"/>
    <lineage>
        <taxon>Bacteria</taxon>
        <taxon>Pseudomonadati</taxon>
        <taxon>Spirochaetota</taxon>
        <taxon>Spirochaetia</taxon>
        <taxon>Leptospirales</taxon>
        <taxon>Leptospiraceae</taxon>
        <taxon>Leptospira</taxon>
    </lineage>
</organism>
<dbReference type="InterPro" id="IPR000014">
    <property type="entry name" value="PAS"/>
</dbReference>
<dbReference type="CDD" id="cd00130">
    <property type="entry name" value="PAS"/>
    <property type="match status" value="2"/>
</dbReference>
<feature type="domain" description="PAS" evidence="9">
    <location>
        <begin position="230"/>
        <end position="300"/>
    </location>
</feature>
<dbReference type="Pfam" id="PF13426">
    <property type="entry name" value="PAS_9"/>
    <property type="match status" value="1"/>
</dbReference>
<comment type="caution">
    <text evidence="10">The sequence shown here is derived from an EMBL/GenBank/DDBJ whole genome shotgun (WGS) entry which is preliminary data.</text>
</comment>
<evidence type="ECO:0000256" key="2">
    <source>
        <dbReference type="ARBA" id="ARBA00012438"/>
    </source>
</evidence>
<evidence type="ECO:0000256" key="7">
    <source>
        <dbReference type="ARBA" id="ARBA00022840"/>
    </source>
</evidence>
<evidence type="ECO:0000313" key="10">
    <source>
        <dbReference type="EMBL" id="MFB5736309.1"/>
    </source>
</evidence>
<dbReference type="Pfam" id="PF07568">
    <property type="entry name" value="HisKA_2"/>
    <property type="match status" value="1"/>
</dbReference>
<evidence type="ECO:0000256" key="4">
    <source>
        <dbReference type="ARBA" id="ARBA00022679"/>
    </source>
</evidence>
<dbReference type="SUPFAM" id="SSF55785">
    <property type="entry name" value="PYP-like sensor domain (PAS domain)"/>
    <property type="match status" value="2"/>
</dbReference>
<dbReference type="InterPro" id="IPR013767">
    <property type="entry name" value="PAS_fold"/>
</dbReference>
<dbReference type="Proteomes" id="UP001580391">
    <property type="component" value="Unassembled WGS sequence"/>
</dbReference>
<keyword evidence="5" id="KW-0547">Nucleotide-binding</keyword>
<evidence type="ECO:0000256" key="6">
    <source>
        <dbReference type="ARBA" id="ARBA00022777"/>
    </source>
</evidence>
<feature type="domain" description="PAS" evidence="9">
    <location>
        <begin position="107"/>
        <end position="177"/>
    </location>
</feature>
<evidence type="ECO:0000259" key="9">
    <source>
        <dbReference type="PROSITE" id="PS50112"/>
    </source>
</evidence>
<dbReference type="SMART" id="SM00387">
    <property type="entry name" value="HATPase_c"/>
    <property type="match status" value="1"/>
</dbReference>
<dbReference type="GO" id="GO:0004673">
    <property type="term" value="F:protein histidine kinase activity"/>
    <property type="evidence" value="ECO:0007669"/>
    <property type="project" value="UniProtKB-EC"/>
</dbReference>
<dbReference type="RefSeq" id="WP_135700496.1">
    <property type="nucleotide sequence ID" value="NZ_JBHILI010000004.1"/>
</dbReference>
<dbReference type="SMART" id="SM00091">
    <property type="entry name" value="PAS"/>
    <property type="match status" value="2"/>
</dbReference>
<evidence type="ECO:0000256" key="1">
    <source>
        <dbReference type="ARBA" id="ARBA00000085"/>
    </source>
</evidence>
<dbReference type="PROSITE" id="PS50112">
    <property type="entry name" value="PAS"/>
    <property type="match status" value="2"/>
</dbReference>
<dbReference type="Pfam" id="PF02518">
    <property type="entry name" value="HATPase_c"/>
    <property type="match status" value="1"/>
</dbReference>
<dbReference type="EC" id="2.7.13.3" evidence="2"/>
<sequence length="554" mass="63687">MKPSFFPSWCILLDSSGRILQTNLPLDSWLGAPLTDFFIGAENIRGENGSTRFSWIPGKSPISFPENIILSANWLSHDGTIWLELEPEEETAADQIENSFWKEFLSSDLPFRQIFETNQAIKWILDPDTGSILYVNQAACTFYGYSREELLGMNVTQINILTKEEIFEEMRRAAAESRLYFLFRHRLKSGEIRNVEVYSGPLQFGSKRVLFSIIYDVTERVVAMNRLELSEKRYRSLVESASDAIIIVDRETRIQEVNRRCEELLEYGREELQSLTLQDVLDQESWGNTLEQIPKLEQGKPILFTRRFKSKTGRLIEAEVNAVRLEDFHYMGIVRDLTERNLLTRTLQKSLHEKDSMLQEIHHRVKNNLQVISSLLGLQYENSEDPNLKRILLECENRVKSMSFVHAELYKSDNLSEVDLESYFSTLSSSLVRVYGAIQRVELQLELFTLGVTIEKAIPLGLILNELLTNSLKYAFPGGRKGRILVRISKKENDLEFYYSDDGVGFVPDDSQKAGSIGIQLVQILSEQLKSDPEFGSENGAFFRLRIPNSFRGK</sequence>
<keyword evidence="6 10" id="KW-0418">Kinase</keyword>
<dbReference type="InterPro" id="IPR035965">
    <property type="entry name" value="PAS-like_dom_sf"/>
</dbReference>
<keyword evidence="7" id="KW-0067">ATP-binding</keyword>
<evidence type="ECO:0000259" key="8">
    <source>
        <dbReference type="PROSITE" id="PS50109"/>
    </source>
</evidence>
<dbReference type="Gene3D" id="3.30.565.10">
    <property type="entry name" value="Histidine kinase-like ATPase, C-terminal domain"/>
    <property type="match status" value="1"/>
</dbReference>
<accession>A0ABV5BML3</accession>
<keyword evidence="3" id="KW-0597">Phosphoprotein</keyword>
<evidence type="ECO:0000313" key="11">
    <source>
        <dbReference type="Proteomes" id="UP001580391"/>
    </source>
</evidence>
<proteinExistence type="predicted"/>
<dbReference type="EMBL" id="JBHILJ010000003">
    <property type="protein sequence ID" value="MFB5736309.1"/>
    <property type="molecule type" value="Genomic_DNA"/>
</dbReference>
<dbReference type="PANTHER" id="PTHR41523:SF8">
    <property type="entry name" value="ETHYLENE RESPONSE SENSOR PROTEIN"/>
    <property type="match status" value="1"/>
</dbReference>
<protein>
    <recommendedName>
        <fullName evidence="2">histidine kinase</fullName>
        <ecNumber evidence="2">2.7.13.3</ecNumber>
    </recommendedName>
</protein>
<reference evidence="10 11" key="1">
    <citation type="submission" date="2024-09" db="EMBL/GenBank/DDBJ databases">
        <title>Taxonomic and Genotyping Characterization of Leptospira Strains isolated from Multiple Sources in Colombia highlights the importance of intermediate species.</title>
        <authorList>
            <person name="Torres Higuera L."/>
            <person name="Rojas Tapias D."/>
            <person name="Jimenez Velasquez S."/>
            <person name="Renjifo Ibanez C."/>
        </authorList>
    </citation>
    <scope>NUCLEOTIDE SEQUENCE [LARGE SCALE GENOMIC DNA]</scope>
    <source>
        <strain evidence="10 11">Lep080</strain>
    </source>
</reference>
<dbReference type="Pfam" id="PF00989">
    <property type="entry name" value="PAS"/>
    <property type="match status" value="1"/>
</dbReference>